<dbReference type="FunFam" id="3.80.10.10:FF:000095">
    <property type="entry name" value="LRR receptor-like serine/threonine-protein kinase GSO1"/>
    <property type="match status" value="1"/>
</dbReference>
<evidence type="ECO:0000256" key="3">
    <source>
        <dbReference type="ARBA" id="ARBA00022475"/>
    </source>
</evidence>
<dbReference type="InterPro" id="IPR032675">
    <property type="entry name" value="LRR_dom_sf"/>
</dbReference>
<keyword evidence="10" id="KW-0675">Receptor</keyword>
<proteinExistence type="inferred from homology"/>
<dbReference type="SUPFAM" id="SSF52058">
    <property type="entry name" value="L domain-like"/>
    <property type="match status" value="1"/>
</dbReference>
<dbReference type="Gene3D" id="3.80.10.10">
    <property type="entry name" value="Ribonuclease Inhibitor"/>
    <property type="match status" value="4"/>
</dbReference>
<sequence>MGNPPIFSSLFVLWLYCICFVGVRTYAISCSFNEKEALTAFKQSISDPSARLSSWNNGRNCCEWHGVTCSFISGKVTKLDLRNSLGFTNFISSSYDYLQFKRSCLGGEISSSLLELKDLNYLDLSLNDFNGAPVPHFFVMLKNLRYLNLSSAHFGGQIPLHLGNLSNLRYLDLSEYLYEDESNFKVGNLRWLSGLSSLVYLNVGMLDFSRLQTNWMHEINRLSSLLELHLSGCSIISSDTKVGFLNLTSLRVFDLSNNWISSLFPMWLSNLTGLQKLELQNNNLHGTISRDFAKLKNLQYLDLSFNHLKNSGDHMPSYLQNLCKLQFLNLYYNNFSCTIEELLGSFSNCSHNNYLEFLDLSENHLVGEISNSLGSLQNLRHLDLSMNGLWGSLPNSIGNLSLLQSMSISYNLLNGTIPPNNWICKMSSKITSLDLSNNLLEGHLSNLLAFQDPNAVVHSHNNLLVDSILQKYPNLLLLNLQHNLLTGPIPSNIGYLMPNLLRLYLSNNHLSGVIPSSIQTMRNLVVLSLSDNQFSGELFDYWGELKLFAIDLANNSLYGKIPSSIGFLFTLETLVLSYNHFDGKIPKFLQNCPQLLSIDLSQNRLYGSLPMWIGGVVSQLRLLNLRSNHFTGTIPRQWCNLPKLRVLDVSNNNLSGKIPSCLNNWTDMAYNLYVHASQNYSEKTSLVMKGRELEYSVNLDYVLTIDISSNRLNGTIPNEITNLLNLGTLNLSNNHLVGTIPVNIGAMQQLQTLDLSRNRLSGNIPASLASLNFLTHLNLSFNNLTGRIPTGRQLQTLNDPSIYDGNPFLTKSPGDKKTNNDVPVSANKVDGKENEMEFFGFGFYTSMAIGFPIGLNILFFTIFTSRSRRILYIQFIDRVNYNILEGIGFVIIESN</sequence>
<keyword evidence="3" id="KW-1003">Cell membrane</keyword>
<dbReference type="PANTHER" id="PTHR48063">
    <property type="entry name" value="LRR RECEPTOR-LIKE KINASE"/>
    <property type="match status" value="1"/>
</dbReference>
<accession>A0A9I9CWL0</accession>
<protein>
    <recommendedName>
        <fullName evidence="14">Leucine-rich repeat-containing N-terminal plant-type domain-containing protein</fullName>
    </recommendedName>
</protein>
<keyword evidence="4" id="KW-0433">Leucine-rich repeat</keyword>
<dbReference type="PANTHER" id="PTHR48063:SF90">
    <property type="entry name" value="OS11G0565920 PROTEIN"/>
    <property type="match status" value="1"/>
</dbReference>
<evidence type="ECO:0000256" key="2">
    <source>
        <dbReference type="ARBA" id="ARBA00009592"/>
    </source>
</evidence>
<dbReference type="Gramene" id="MELO3C009665.2.1">
    <property type="protein sequence ID" value="MELO3C009665.2.1"/>
    <property type="gene ID" value="MELO3C009665.2"/>
</dbReference>
<dbReference type="SMART" id="SM00369">
    <property type="entry name" value="LRR_TYP"/>
    <property type="match status" value="12"/>
</dbReference>
<keyword evidence="8 12" id="KW-1133">Transmembrane helix</keyword>
<dbReference type="Pfam" id="PF00560">
    <property type="entry name" value="LRR_1"/>
    <property type="match status" value="12"/>
</dbReference>
<feature type="domain" description="Leucine-rich repeat-containing N-terminal plant-type" evidence="14">
    <location>
        <begin position="33"/>
        <end position="70"/>
    </location>
</feature>
<keyword evidence="5 12" id="KW-0812">Transmembrane</keyword>
<comment type="subcellular location">
    <subcellularLocation>
        <location evidence="1">Cell membrane</location>
        <topology evidence="1">Single-pass type I membrane protein</topology>
    </subcellularLocation>
</comment>
<evidence type="ECO:0000256" key="6">
    <source>
        <dbReference type="ARBA" id="ARBA00022729"/>
    </source>
</evidence>
<dbReference type="Pfam" id="PF08263">
    <property type="entry name" value="LRRNT_2"/>
    <property type="match status" value="1"/>
</dbReference>
<keyword evidence="11" id="KW-0325">Glycoprotein</keyword>
<dbReference type="EnsemblPlants" id="MELO3C009665.2.1">
    <property type="protein sequence ID" value="MELO3C009665.2.1"/>
    <property type="gene ID" value="MELO3C009665.2"/>
</dbReference>
<evidence type="ECO:0000256" key="13">
    <source>
        <dbReference type="SAM" id="SignalP"/>
    </source>
</evidence>
<feature type="signal peptide" evidence="13">
    <location>
        <begin position="1"/>
        <end position="25"/>
    </location>
</feature>
<reference evidence="15" key="1">
    <citation type="submission" date="2023-03" db="UniProtKB">
        <authorList>
            <consortium name="EnsemblPlants"/>
        </authorList>
    </citation>
    <scope>IDENTIFICATION</scope>
</reference>
<dbReference type="Pfam" id="PF13855">
    <property type="entry name" value="LRR_8"/>
    <property type="match status" value="1"/>
</dbReference>
<evidence type="ECO:0000256" key="9">
    <source>
        <dbReference type="ARBA" id="ARBA00023136"/>
    </source>
</evidence>
<comment type="similarity">
    <text evidence="2">Belongs to the RLP family.</text>
</comment>
<evidence type="ECO:0000256" key="4">
    <source>
        <dbReference type="ARBA" id="ARBA00022614"/>
    </source>
</evidence>
<keyword evidence="6 13" id="KW-0732">Signal</keyword>
<dbReference type="PROSITE" id="PS51450">
    <property type="entry name" value="LRR"/>
    <property type="match status" value="1"/>
</dbReference>
<dbReference type="InterPro" id="IPR046956">
    <property type="entry name" value="RLP23-like"/>
</dbReference>
<dbReference type="InterPro" id="IPR003591">
    <property type="entry name" value="Leu-rich_rpt_typical-subtyp"/>
</dbReference>
<feature type="transmembrane region" description="Helical" evidence="12">
    <location>
        <begin position="838"/>
        <end position="863"/>
    </location>
</feature>
<name>A0A9I9CWL0_CUCME</name>
<dbReference type="FunFam" id="3.80.10.10:FF:000041">
    <property type="entry name" value="LRR receptor-like serine/threonine-protein kinase ERECTA"/>
    <property type="match status" value="1"/>
</dbReference>
<evidence type="ECO:0000256" key="7">
    <source>
        <dbReference type="ARBA" id="ARBA00022737"/>
    </source>
</evidence>
<keyword evidence="9 12" id="KW-0472">Membrane</keyword>
<evidence type="ECO:0000256" key="5">
    <source>
        <dbReference type="ARBA" id="ARBA00022692"/>
    </source>
</evidence>
<dbReference type="FunFam" id="3.80.10.10:FF:000111">
    <property type="entry name" value="LRR receptor-like serine/threonine-protein kinase ERECTA"/>
    <property type="match status" value="1"/>
</dbReference>
<evidence type="ECO:0000256" key="11">
    <source>
        <dbReference type="ARBA" id="ARBA00023180"/>
    </source>
</evidence>
<evidence type="ECO:0000256" key="8">
    <source>
        <dbReference type="ARBA" id="ARBA00022989"/>
    </source>
</evidence>
<evidence type="ECO:0000256" key="12">
    <source>
        <dbReference type="SAM" id="Phobius"/>
    </source>
</evidence>
<organism evidence="15">
    <name type="scientific">Cucumis melo</name>
    <name type="common">Muskmelon</name>
    <dbReference type="NCBI Taxonomy" id="3656"/>
    <lineage>
        <taxon>Eukaryota</taxon>
        <taxon>Viridiplantae</taxon>
        <taxon>Streptophyta</taxon>
        <taxon>Embryophyta</taxon>
        <taxon>Tracheophyta</taxon>
        <taxon>Spermatophyta</taxon>
        <taxon>Magnoliopsida</taxon>
        <taxon>eudicotyledons</taxon>
        <taxon>Gunneridae</taxon>
        <taxon>Pentapetalae</taxon>
        <taxon>rosids</taxon>
        <taxon>fabids</taxon>
        <taxon>Cucurbitales</taxon>
        <taxon>Cucurbitaceae</taxon>
        <taxon>Benincaseae</taxon>
        <taxon>Cucumis</taxon>
    </lineage>
</organism>
<dbReference type="PRINTS" id="PR00019">
    <property type="entry name" value="LEURICHRPT"/>
</dbReference>
<dbReference type="InterPro" id="IPR013210">
    <property type="entry name" value="LRR_N_plant-typ"/>
</dbReference>
<evidence type="ECO:0000313" key="15">
    <source>
        <dbReference type="EnsemblPlants" id="MELO3C009665.2.1"/>
    </source>
</evidence>
<dbReference type="GO" id="GO:0005886">
    <property type="term" value="C:plasma membrane"/>
    <property type="evidence" value="ECO:0007669"/>
    <property type="project" value="UniProtKB-SubCell"/>
</dbReference>
<keyword evidence="7" id="KW-0677">Repeat</keyword>
<evidence type="ECO:0000256" key="1">
    <source>
        <dbReference type="ARBA" id="ARBA00004251"/>
    </source>
</evidence>
<dbReference type="SUPFAM" id="SSF52047">
    <property type="entry name" value="RNI-like"/>
    <property type="match status" value="1"/>
</dbReference>
<feature type="chain" id="PRO_5039950453" description="Leucine-rich repeat-containing N-terminal plant-type domain-containing protein" evidence="13">
    <location>
        <begin position="26"/>
        <end position="895"/>
    </location>
</feature>
<dbReference type="SMART" id="SM00365">
    <property type="entry name" value="LRR_SD22"/>
    <property type="match status" value="5"/>
</dbReference>
<dbReference type="InterPro" id="IPR001611">
    <property type="entry name" value="Leu-rich_rpt"/>
</dbReference>
<evidence type="ECO:0000256" key="10">
    <source>
        <dbReference type="ARBA" id="ARBA00023170"/>
    </source>
</evidence>
<dbReference type="AlphaFoldDB" id="A0A9I9CWL0"/>
<evidence type="ECO:0000259" key="14">
    <source>
        <dbReference type="Pfam" id="PF08263"/>
    </source>
</evidence>